<feature type="transmembrane region" description="Helical" evidence="6">
    <location>
        <begin position="437"/>
        <end position="456"/>
    </location>
</feature>
<feature type="transmembrane region" description="Helical" evidence="6">
    <location>
        <begin position="90"/>
        <end position="109"/>
    </location>
</feature>
<sequence>MLDCAAIMRNYSRYLLVFFNLIFSFTGIIIISVGFSAKAYYHEFDTFLDDKYIYVSDLLIIIGVVIFFIAFFGCCGAIKENACMTTTFSTLLIVIFILEVVAAVSGILLKSKTEALLVRTLEETIHQYNNNTEITKVWDRVQNEKIDGHIKLKEMPSPYGSLYSSARVDTQQALSMNWFIPTLNKQLNELQNELRETDNYILSKKLDEKISNDLGAEAEQFIDNPNGRINVIANLEKDLNNMAERNNQILEEISLAKDQINKYLNDMNELTKRNTEKFETDLENTRTNTNKGKQNKDKLLQTEDMEENCVHRDVPDHIPMKNTHRSGKSKVLVYGDGSARNYSLYLRSYLADISYDIGGFVKSGVHMGEFKCCGVNNYTNWIKDNDSTNHTLPLSCCEIAPGTTDKFECTAKTAYQIGCLEEFGNYVRAHTSTIEGVGIGLAIVQLLGILLSCYLAKSIRSDYETV</sequence>
<feature type="transmembrane region" description="Helical" evidence="6">
    <location>
        <begin position="12"/>
        <end position="33"/>
    </location>
</feature>
<proteinExistence type="predicted"/>
<keyword evidence="3 6" id="KW-1133">Transmembrane helix</keyword>
<reference evidence="7" key="1">
    <citation type="journal article" date="2023" name="Insect Mol. Biol.">
        <title>Genome sequencing provides insights into the evolution of gene families encoding plant cell wall-degrading enzymes in longhorned beetles.</title>
        <authorList>
            <person name="Shin N.R."/>
            <person name="Okamura Y."/>
            <person name="Kirsch R."/>
            <person name="Pauchet Y."/>
        </authorList>
    </citation>
    <scope>NUCLEOTIDE SEQUENCE</scope>
    <source>
        <strain evidence="7">RBIC_L_NR</strain>
    </source>
</reference>
<gene>
    <name evidence="7" type="ORF">NQ314_020111</name>
</gene>
<dbReference type="SUPFAM" id="SSF48652">
    <property type="entry name" value="Tetraspanin"/>
    <property type="match status" value="1"/>
</dbReference>
<dbReference type="AlphaFoldDB" id="A0AAV8WML9"/>
<evidence type="ECO:0000256" key="4">
    <source>
        <dbReference type="ARBA" id="ARBA00023136"/>
    </source>
</evidence>
<evidence type="ECO:0000256" key="5">
    <source>
        <dbReference type="SAM" id="Coils"/>
    </source>
</evidence>
<keyword evidence="8" id="KW-1185">Reference proteome</keyword>
<evidence type="ECO:0000256" key="1">
    <source>
        <dbReference type="ARBA" id="ARBA00004141"/>
    </source>
</evidence>
<evidence type="ECO:0000256" key="6">
    <source>
        <dbReference type="SAM" id="Phobius"/>
    </source>
</evidence>
<evidence type="ECO:0000313" key="8">
    <source>
        <dbReference type="Proteomes" id="UP001162156"/>
    </source>
</evidence>
<dbReference type="CDD" id="cd03127">
    <property type="entry name" value="tetraspanin_LEL"/>
    <property type="match status" value="1"/>
</dbReference>
<dbReference type="InterPro" id="IPR018499">
    <property type="entry name" value="Tetraspanin/Peripherin"/>
</dbReference>
<dbReference type="PANTHER" id="PTHR19282">
    <property type="entry name" value="TETRASPANIN"/>
    <property type="match status" value="1"/>
</dbReference>
<organism evidence="7 8">
    <name type="scientific">Rhamnusium bicolor</name>
    <dbReference type="NCBI Taxonomy" id="1586634"/>
    <lineage>
        <taxon>Eukaryota</taxon>
        <taxon>Metazoa</taxon>
        <taxon>Ecdysozoa</taxon>
        <taxon>Arthropoda</taxon>
        <taxon>Hexapoda</taxon>
        <taxon>Insecta</taxon>
        <taxon>Pterygota</taxon>
        <taxon>Neoptera</taxon>
        <taxon>Endopterygota</taxon>
        <taxon>Coleoptera</taxon>
        <taxon>Polyphaga</taxon>
        <taxon>Cucujiformia</taxon>
        <taxon>Chrysomeloidea</taxon>
        <taxon>Cerambycidae</taxon>
        <taxon>Lepturinae</taxon>
        <taxon>Rhagiini</taxon>
        <taxon>Rhamnusium</taxon>
    </lineage>
</organism>
<evidence type="ECO:0000256" key="2">
    <source>
        <dbReference type="ARBA" id="ARBA00022692"/>
    </source>
</evidence>
<evidence type="ECO:0008006" key="9">
    <source>
        <dbReference type="Google" id="ProtNLM"/>
    </source>
</evidence>
<name>A0AAV8WML9_9CUCU</name>
<dbReference type="EMBL" id="JANEYF010005661">
    <property type="protein sequence ID" value="KAJ8927441.1"/>
    <property type="molecule type" value="Genomic_DNA"/>
</dbReference>
<dbReference type="PANTHER" id="PTHR19282:SF456">
    <property type="entry name" value="CD63 MOLECULE"/>
    <property type="match status" value="1"/>
</dbReference>
<evidence type="ECO:0000313" key="7">
    <source>
        <dbReference type="EMBL" id="KAJ8927441.1"/>
    </source>
</evidence>
<dbReference type="InterPro" id="IPR008952">
    <property type="entry name" value="Tetraspanin_EC2_sf"/>
</dbReference>
<keyword evidence="4 6" id="KW-0472">Membrane</keyword>
<dbReference type="PRINTS" id="PR00259">
    <property type="entry name" value="TMFOUR"/>
</dbReference>
<dbReference type="Gene3D" id="1.10.1450.10">
    <property type="entry name" value="Tetraspanin"/>
    <property type="match status" value="1"/>
</dbReference>
<evidence type="ECO:0000256" key="3">
    <source>
        <dbReference type="ARBA" id="ARBA00022989"/>
    </source>
</evidence>
<dbReference type="Pfam" id="PF00335">
    <property type="entry name" value="Tetraspanin"/>
    <property type="match status" value="2"/>
</dbReference>
<dbReference type="GO" id="GO:0005886">
    <property type="term" value="C:plasma membrane"/>
    <property type="evidence" value="ECO:0007669"/>
    <property type="project" value="TreeGrafter"/>
</dbReference>
<accession>A0AAV8WML9</accession>
<keyword evidence="5" id="KW-0175">Coiled coil</keyword>
<protein>
    <recommendedName>
        <fullName evidence="9">Tetraspanin</fullName>
    </recommendedName>
</protein>
<feature type="transmembrane region" description="Helical" evidence="6">
    <location>
        <begin position="53"/>
        <end position="78"/>
    </location>
</feature>
<comment type="subcellular location">
    <subcellularLocation>
        <location evidence="1">Membrane</location>
        <topology evidence="1">Multi-pass membrane protein</topology>
    </subcellularLocation>
</comment>
<feature type="coiled-coil region" evidence="5">
    <location>
        <begin position="232"/>
        <end position="273"/>
    </location>
</feature>
<comment type="caution">
    <text evidence="7">The sequence shown here is derived from an EMBL/GenBank/DDBJ whole genome shotgun (WGS) entry which is preliminary data.</text>
</comment>
<dbReference type="Proteomes" id="UP001162156">
    <property type="component" value="Unassembled WGS sequence"/>
</dbReference>
<keyword evidence="2 6" id="KW-0812">Transmembrane</keyword>